<dbReference type="InterPro" id="IPR051391">
    <property type="entry name" value="Protease_inhibitor_I20"/>
</dbReference>
<dbReference type="SUPFAM" id="SSF100897">
    <property type="entry name" value="Plant proteinase inhibitors"/>
    <property type="match status" value="1"/>
</dbReference>
<dbReference type="InterPro" id="IPR043502">
    <property type="entry name" value="DNA/RNA_pol_sf"/>
</dbReference>
<comment type="similarity">
    <text evidence="1">Belongs to the protease inhibitor I20 (potato type II proteinase inhibitor) family.</text>
</comment>
<accession>A0A978VAV7</accession>
<reference evidence="4" key="1">
    <citation type="journal article" date="2021" name="Front. Plant Sci.">
        <title>Chromosome-Scale Genome Assembly for Chinese Sour Jujube and Insights Into Its Genome Evolution and Domestication Signature.</title>
        <authorList>
            <person name="Shen L.-Y."/>
            <person name="Luo H."/>
            <person name="Wang X.-L."/>
            <person name="Wang X.-M."/>
            <person name="Qiu X.-J."/>
            <person name="Liu H."/>
            <person name="Zhou S.-S."/>
            <person name="Jia K.-H."/>
            <person name="Nie S."/>
            <person name="Bao Y.-T."/>
            <person name="Zhang R.-G."/>
            <person name="Yun Q.-Z."/>
            <person name="Chai Y.-H."/>
            <person name="Lu J.-Y."/>
            <person name="Li Y."/>
            <person name="Zhao S.-W."/>
            <person name="Mao J.-F."/>
            <person name="Jia S.-G."/>
            <person name="Mao Y.-M."/>
        </authorList>
    </citation>
    <scope>NUCLEOTIDE SEQUENCE</scope>
    <source>
        <strain evidence="4">AT0</strain>
        <tissue evidence="4">Leaf</tissue>
    </source>
</reference>
<dbReference type="GO" id="GO:0004867">
    <property type="term" value="F:serine-type endopeptidase inhibitor activity"/>
    <property type="evidence" value="ECO:0007669"/>
    <property type="project" value="UniProtKB-KW"/>
</dbReference>
<evidence type="ECO:0000256" key="2">
    <source>
        <dbReference type="ARBA" id="ARBA00022690"/>
    </source>
</evidence>
<protein>
    <submittedName>
        <fullName evidence="4">Uncharacterized protein</fullName>
    </submittedName>
</protein>
<dbReference type="Pfam" id="PF02428">
    <property type="entry name" value="Prot_inhib_II"/>
    <property type="match status" value="1"/>
</dbReference>
<dbReference type="Proteomes" id="UP000813462">
    <property type="component" value="Unassembled WGS sequence"/>
</dbReference>
<dbReference type="AlphaFoldDB" id="A0A978VAV7"/>
<evidence type="ECO:0000313" key="5">
    <source>
        <dbReference type="Proteomes" id="UP000813462"/>
    </source>
</evidence>
<keyword evidence="2" id="KW-0646">Protease inhibitor</keyword>
<keyword evidence="3" id="KW-0722">Serine protease inhibitor</keyword>
<name>A0A978VAV7_ZIZJJ</name>
<dbReference type="PANTHER" id="PTHR33832:SF15">
    <property type="entry name" value="SERINE-TYPE ENDOPEPTIDASE INHIBITOR"/>
    <property type="match status" value="1"/>
</dbReference>
<dbReference type="CDD" id="cd00303">
    <property type="entry name" value="retropepsin_like"/>
    <property type="match status" value="1"/>
</dbReference>
<dbReference type="Gene3D" id="3.30.60.30">
    <property type="match status" value="1"/>
</dbReference>
<dbReference type="Pfam" id="PF08284">
    <property type="entry name" value="RVP_2"/>
    <property type="match status" value="1"/>
</dbReference>
<dbReference type="PANTHER" id="PTHR33832">
    <property type="entry name" value="SERINE-TYPE ENDOPEPTIDASE INHIBITOR"/>
    <property type="match status" value="1"/>
</dbReference>
<comment type="caution">
    <text evidence="4">The sequence shown here is derived from an EMBL/GenBank/DDBJ whole genome shotgun (WGS) entry which is preliminary data.</text>
</comment>
<gene>
    <name evidence="4" type="ORF">FEM48_Zijuj06G0183100</name>
</gene>
<evidence type="ECO:0000313" key="4">
    <source>
        <dbReference type="EMBL" id="KAH7525042.1"/>
    </source>
</evidence>
<dbReference type="EMBL" id="JAEACU010000006">
    <property type="protein sequence ID" value="KAH7525042.1"/>
    <property type="molecule type" value="Genomic_DNA"/>
</dbReference>
<dbReference type="InterPro" id="IPR003465">
    <property type="entry name" value="Prot_inh_I20"/>
</dbReference>
<dbReference type="SUPFAM" id="SSF56672">
    <property type="entry name" value="DNA/RNA polymerases"/>
    <property type="match status" value="1"/>
</dbReference>
<dbReference type="InterPro" id="IPR021109">
    <property type="entry name" value="Peptidase_aspartic_dom_sf"/>
</dbReference>
<organism evidence="4 5">
    <name type="scientific">Ziziphus jujuba var. spinosa</name>
    <dbReference type="NCBI Taxonomy" id="714518"/>
    <lineage>
        <taxon>Eukaryota</taxon>
        <taxon>Viridiplantae</taxon>
        <taxon>Streptophyta</taxon>
        <taxon>Embryophyta</taxon>
        <taxon>Tracheophyta</taxon>
        <taxon>Spermatophyta</taxon>
        <taxon>Magnoliopsida</taxon>
        <taxon>eudicotyledons</taxon>
        <taxon>Gunneridae</taxon>
        <taxon>Pentapetalae</taxon>
        <taxon>rosids</taxon>
        <taxon>fabids</taxon>
        <taxon>Rosales</taxon>
        <taxon>Rhamnaceae</taxon>
        <taxon>Paliureae</taxon>
        <taxon>Ziziphus</taxon>
    </lineage>
</organism>
<evidence type="ECO:0000256" key="1">
    <source>
        <dbReference type="ARBA" id="ARBA00007766"/>
    </source>
</evidence>
<dbReference type="Gene3D" id="3.10.10.10">
    <property type="entry name" value="HIV Type 1 Reverse Transcriptase, subunit A, domain 1"/>
    <property type="match status" value="1"/>
</dbReference>
<evidence type="ECO:0000256" key="3">
    <source>
        <dbReference type="ARBA" id="ARBA00022900"/>
    </source>
</evidence>
<sequence length="313" mass="34571">MIGDDVETTEGNLEDTATEELEGTTPEILFHAIAVVTKYGLPIEKSKKFHVMVANKDRIECAGLCHALTMKIQGCPMTADYYVLPVAACPIVLGVEWFATLGPIETDYARLTMTFKQDRIIHTFQGVQQGLEVLSQKECQSSHGSVGLGTGFFLQLVATSATKKISTHPPELDRLLSKFPVVFQNPTTLPQQRSHDHRIQLLANNPPMNVRPYRYPHYQKAEIEKIVRELLQTGLIRPSHSPRRHDRIAGLILIGVYPKSMIVAKICPNYCIEAAAYMTCPSSGDDHLSPSCNCCLAPTGCTLYEADGTKLCG</sequence>
<proteinExistence type="inferred from homology"/>
<dbReference type="Gene3D" id="2.40.70.10">
    <property type="entry name" value="Acid Proteases"/>
    <property type="match status" value="1"/>
</dbReference>